<evidence type="ECO:0000313" key="2">
    <source>
        <dbReference type="EMBL" id="CAL0311054.1"/>
    </source>
</evidence>
<reference evidence="2 3" key="1">
    <citation type="submission" date="2024-03" db="EMBL/GenBank/DDBJ databases">
        <authorList>
            <person name="Martinez-Hernandez J."/>
        </authorList>
    </citation>
    <scope>NUCLEOTIDE SEQUENCE [LARGE SCALE GENOMIC DNA]</scope>
</reference>
<keyword evidence="3" id="KW-1185">Reference proteome</keyword>
<proteinExistence type="predicted"/>
<evidence type="ECO:0000256" key="1">
    <source>
        <dbReference type="SAM" id="MobiDB-lite"/>
    </source>
</evidence>
<comment type="caution">
    <text evidence="2">The sequence shown here is derived from an EMBL/GenBank/DDBJ whole genome shotgun (WGS) entry which is preliminary data.</text>
</comment>
<accession>A0AAV1WPU7</accession>
<feature type="compositionally biased region" description="Polar residues" evidence="1">
    <location>
        <begin position="80"/>
        <end position="95"/>
    </location>
</feature>
<name>A0AAV1WPU7_LUPLU</name>
<protein>
    <recommendedName>
        <fullName evidence="4">Transmembrane protein</fullName>
    </recommendedName>
</protein>
<dbReference type="Proteomes" id="UP001497480">
    <property type="component" value="Unassembled WGS sequence"/>
</dbReference>
<dbReference type="AlphaFoldDB" id="A0AAV1WPU7"/>
<sequence length="95" mass="10692">MKIICFRVLVAFIALFLVHFVLFSSLCLHHEETFGRETSVTRKLLSLSFASVSTSIGEISGRKKQHKKDVESSLRKVPSSGPNPTQNKYPIQNKT</sequence>
<dbReference type="EMBL" id="CAXHTB010000008">
    <property type="protein sequence ID" value="CAL0311054.1"/>
    <property type="molecule type" value="Genomic_DNA"/>
</dbReference>
<evidence type="ECO:0008006" key="4">
    <source>
        <dbReference type="Google" id="ProtNLM"/>
    </source>
</evidence>
<evidence type="ECO:0000313" key="3">
    <source>
        <dbReference type="Proteomes" id="UP001497480"/>
    </source>
</evidence>
<gene>
    <name evidence="2" type="ORF">LLUT_LOCUS12114</name>
</gene>
<feature type="region of interest" description="Disordered" evidence="1">
    <location>
        <begin position="56"/>
        <end position="95"/>
    </location>
</feature>
<organism evidence="2 3">
    <name type="scientific">Lupinus luteus</name>
    <name type="common">European yellow lupine</name>
    <dbReference type="NCBI Taxonomy" id="3873"/>
    <lineage>
        <taxon>Eukaryota</taxon>
        <taxon>Viridiplantae</taxon>
        <taxon>Streptophyta</taxon>
        <taxon>Embryophyta</taxon>
        <taxon>Tracheophyta</taxon>
        <taxon>Spermatophyta</taxon>
        <taxon>Magnoliopsida</taxon>
        <taxon>eudicotyledons</taxon>
        <taxon>Gunneridae</taxon>
        <taxon>Pentapetalae</taxon>
        <taxon>rosids</taxon>
        <taxon>fabids</taxon>
        <taxon>Fabales</taxon>
        <taxon>Fabaceae</taxon>
        <taxon>Papilionoideae</taxon>
        <taxon>50 kb inversion clade</taxon>
        <taxon>genistoids sensu lato</taxon>
        <taxon>core genistoids</taxon>
        <taxon>Genisteae</taxon>
        <taxon>Lupinus</taxon>
    </lineage>
</organism>